<dbReference type="EMBL" id="FUYC01000001">
    <property type="protein sequence ID" value="SKA72582.1"/>
    <property type="molecule type" value="Genomic_DNA"/>
</dbReference>
<evidence type="ECO:0000313" key="1">
    <source>
        <dbReference type="EMBL" id="SKA72582.1"/>
    </source>
</evidence>
<reference evidence="1 2" key="1">
    <citation type="submission" date="2017-02" db="EMBL/GenBank/DDBJ databases">
        <authorList>
            <person name="Peterson S.W."/>
        </authorList>
    </citation>
    <scope>NUCLEOTIDE SEQUENCE [LARGE SCALE GENOMIC DNA]</scope>
    <source>
        <strain evidence="1 2">DSM 16080</strain>
    </source>
</reference>
<organism evidence="1 2">
    <name type="scientific">Paucidesulfovibrio gracilis DSM 16080</name>
    <dbReference type="NCBI Taxonomy" id="1121449"/>
    <lineage>
        <taxon>Bacteria</taxon>
        <taxon>Pseudomonadati</taxon>
        <taxon>Thermodesulfobacteriota</taxon>
        <taxon>Desulfovibrionia</taxon>
        <taxon>Desulfovibrionales</taxon>
        <taxon>Desulfovibrionaceae</taxon>
        <taxon>Paucidesulfovibrio</taxon>
    </lineage>
</organism>
<dbReference type="RefSeq" id="WP_144019056.1">
    <property type="nucleotide sequence ID" value="NZ_FUYC01000001.1"/>
</dbReference>
<accession>A0A1T4W5N3</accession>
<dbReference type="AlphaFoldDB" id="A0A1T4W5N3"/>
<proteinExistence type="predicted"/>
<sequence>MSNYLDSLPVNKEVLPDLFKKLLEPISIENPNEMVEVAARFNKDTNGPNREYYHMSMVTVPETDSVSLDTFDNIPSEGVASFSIPTCSNKGGLSEGYHRPRLDHIVASWGDCSFYNFNLSEDVWMTMGLTPRCVGGDDQRIVYDDLSVPVIGVAKGEISSEFYYQPSRDIHWKMKNDYLRQYLWQKGHVGVRAFYYEGYVQKPEAYEPLLDDGFFSDAPEAGWYDLRLVTTQHGILFQAQAAVIAITPDRCEDRDVHELIWPGDDAPMTKARTEKFPSQSIYLRDSFLEKYEKNSVYSSMPYKYYDKFGCSPGYKGQWDFTECTRVGRNLIRTPVRELYKPKPDAEIFHAFSYAITEEEAKQFDFEQEHIVSKVFRFVDEIVGFGNNLHALAGRIGAHQHTPEEYTGFSPAEIEYSHWAKYPILSKLAQVAPLDMPEQDFLSRCKTLSEVLGRIKSGPLRRILVIAGCDQDHLSKLRGFKLIEVLSNLLEYLAENLESVEAFEGCAPAIDWKQRSRIVAPIFITNDLRNADAHESVKQCIDALERIGFDHANLSDGYGLALDYVFDRVVESLATLNSNMEKSFNQP</sequence>
<keyword evidence="2" id="KW-1185">Reference proteome</keyword>
<dbReference type="OrthoDB" id="1095281at2"/>
<name>A0A1T4W5N3_9BACT</name>
<gene>
    <name evidence="1" type="ORF">SAMN02745704_00449</name>
</gene>
<protein>
    <submittedName>
        <fullName evidence="1">Uncharacterized protein</fullName>
    </submittedName>
</protein>
<evidence type="ECO:0000313" key="2">
    <source>
        <dbReference type="Proteomes" id="UP000190027"/>
    </source>
</evidence>
<dbReference type="Proteomes" id="UP000190027">
    <property type="component" value="Unassembled WGS sequence"/>
</dbReference>